<dbReference type="InterPro" id="IPR005814">
    <property type="entry name" value="Aminotrans_3"/>
</dbReference>
<dbReference type="PIRSF" id="PIRSF000521">
    <property type="entry name" value="Transaminase_4ab_Lys_Orn"/>
    <property type="match status" value="1"/>
</dbReference>
<dbReference type="GO" id="GO:0030170">
    <property type="term" value="F:pyridoxal phosphate binding"/>
    <property type="evidence" value="ECO:0007669"/>
    <property type="project" value="InterPro"/>
</dbReference>
<evidence type="ECO:0000256" key="8">
    <source>
        <dbReference type="ARBA" id="ARBA00022679"/>
    </source>
</evidence>
<evidence type="ECO:0000256" key="9">
    <source>
        <dbReference type="ARBA" id="ARBA00022898"/>
    </source>
</evidence>
<dbReference type="InterPro" id="IPR015424">
    <property type="entry name" value="PyrdxlP-dep_Trfase"/>
</dbReference>
<organism evidence="12 13">
    <name type="scientific">Apatococcus fuscideae</name>
    <dbReference type="NCBI Taxonomy" id="2026836"/>
    <lineage>
        <taxon>Eukaryota</taxon>
        <taxon>Viridiplantae</taxon>
        <taxon>Chlorophyta</taxon>
        <taxon>core chlorophytes</taxon>
        <taxon>Trebouxiophyceae</taxon>
        <taxon>Chlorellales</taxon>
        <taxon>Chlorellaceae</taxon>
        <taxon>Apatococcus</taxon>
    </lineage>
</organism>
<keyword evidence="13" id="KW-1185">Reference proteome</keyword>
<dbReference type="AlphaFoldDB" id="A0AAW1TBV0"/>
<dbReference type="Pfam" id="PF00202">
    <property type="entry name" value="Aminotran_3"/>
    <property type="match status" value="1"/>
</dbReference>
<proteinExistence type="inferred from homology"/>
<evidence type="ECO:0000256" key="4">
    <source>
        <dbReference type="ARBA" id="ARBA00008954"/>
    </source>
</evidence>
<dbReference type="GO" id="GO:0005739">
    <property type="term" value="C:mitochondrion"/>
    <property type="evidence" value="ECO:0007669"/>
    <property type="project" value="UniProtKB-SubCell"/>
</dbReference>
<dbReference type="InterPro" id="IPR050103">
    <property type="entry name" value="Class-III_PLP-dep_AT"/>
</dbReference>
<dbReference type="EC" id="2.6.1.11" evidence="5"/>
<dbReference type="EMBL" id="JALJOV010000149">
    <property type="protein sequence ID" value="KAK9866587.1"/>
    <property type="molecule type" value="Genomic_DNA"/>
</dbReference>
<comment type="similarity">
    <text evidence="4 10">Belongs to the class-III pyridoxal-phosphate-dependent aminotransferase family.</text>
</comment>
<dbReference type="Gene3D" id="3.90.1150.10">
    <property type="entry name" value="Aspartate Aminotransferase, domain 1"/>
    <property type="match status" value="1"/>
</dbReference>
<dbReference type="PROSITE" id="PS00600">
    <property type="entry name" value="AA_TRANSFER_CLASS_3"/>
    <property type="match status" value="1"/>
</dbReference>
<dbReference type="GO" id="GO:0003992">
    <property type="term" value="F:N2-acetyl-L-ornithine:2-oxoglutarate 5-aminotransferase activity"/>
    <property type="evidence" value="ECO:0007669"/>
    <property type="project" value="UniProtKB-EC"/>
</dbReference>
<evidence type="ECO:0000256" key="6">
    <source>
        <dbReference type="ARBA" id="ARBA00022576"/>
    </source>
</evidence>
<dbReference type="GO" id="GO:0006526">
    <property type="term" value="P:L-arginine biosynthetic process"/>
    <property type="evidence" value="ECO:0007669"/>
    <property type="project" value="UniProtKB-ARBA"/>
</dbReference>
<feature type="region of interest" description="Disordered" evidence="11">
    <location>
        <begin position="30"/>
        <end position="63"/>
    </location>
</feature>
<comment type="subcellular location">
    <subcellularLocation>
        <location evidence="2">Mitochondrion</location>
    </subcellularLocation>
</comment>
<dbReference type="PANTHER" id="PTHR11986">
    <property type="entry name" value="AMINOTRANSFERASE CLASS III"/>
    <property type="match status" value="1"/>
</dbReference>
<sequence length="475" mass="50652">MELTGCFSGSKAAQLPAAQHALTCPQKAARCSRRKQPLQTRAIAAPPRPAAPEHAQPSSSSAEDVIADEAKYVLQTYIRPKFVLERGEGVNLWDSEGKQYLDFAAGIAVNSLGHSHPGWLKAVEQQAGQLCHASNLFHTEPQVRLAKLLVENTSWADRCFYSNSGTESVEAVIKFSRKYARIQAGEDAYSPESNAATEIVCFSGAFHGRTMGALSLTAKEQYKTPFQPVMPGSVTARYLDLESARQCIKKGKTAAVIVEPVQGEGGIHMSSQAFLEGLRELCDEAGALLIFDEIQCGLGRTGKLWAHEYFGVQPDMMTLAKPLAGGLPIGAVLLKQKIADVMSPGDHGSTFAGNPLVCAAGEAVMGVLLAPGFLQKVHDNGVALRHGLREKLRSNPHVKEIRGLGLISGIQLDVPAGPVVAAALEAGLIVITAGKGDVVRMVPPLIIEPEHVQQCIDILAKVIPEALAAEMPPVS</sequence>
<dbReference type="NCBIfam" id="NF002325">
    <property type="entry name" value="PRK01278.1"/>
    <property type="match status" value="1"/>
</dbReference>
<dbReference type="PANTHER" id="PTHR11986:SF79">
    <property type="entry name" value="ACETYLORNITHINE AMINOTRANSFERASE, MITOCHONDRIAL"/>
    <property type="match status" value="1"/>
</dbReference>
<comment type="pathway">
    <text evidence="3">Amino-acid biosynthesis; L-arginine biosynthesis; N(2)-acetyl-L-ornithine from L-glutamate: step 4/4.</text>
</comment>
<gene>
    <name evidence="12" type="ORF">WJX84_001951</name>
</gene>
<evidence type="ECO:0000256" key="5">
    <source>
        <dbReference type="ARBA" id="ARBA00012919"/>
    </source>
</evidence>
<dbReference type="GO" id="GO:0009570">
    <property type="term" value="C:chloroplast stroma"/>
    <property type="evidence" value="ECO:0007669"/>
    <property type="project" value="TreeGrafter"/>
</dbReference>
<keyword evidence="9 10" id="KW-0663">Pyridoxal phosphate</keyword>
<name>A0AAW1TBV0_9CHLO</name>
<evidence type="ECO:0000256" key="11">
    <source>
        <dbReference type="SAM" id="MobiDB-lite"/>
    </source>
</evidence>
<dbReference type="GO" id="GO:0042802">
    <property type="term" value="F:identical protein binding"/>
    <property type="evidence" value="ECO:0007669"/>
    <property type="project" value="TreeGrafter"/>
</dbReference>
<evidence type="ECO:0000256" key="2">
    <source>
        <dbReference type="ARBA" id="ARBA00004173"/>
    </source>
</evidence>
<dbReference type="HAMAP" id="MF_01107">
    <property type="entry name" value="ArgD_aminotrans_3"/>
    <property type="match status" value="1"/>
</dbReference>
<evidence type="ECO:0000256" key="3">
    <source>
        <dbReference type="ARBA" id="ARBA00005024"/>
    </source>
</evidence>
<dbReference type="InterPro" id="IPR015422">
    <property type="entry name" value="PyrdxlP-dep_Trfase_small"/>
</dbReference>
<dbReference type="InterPro" id="IPR004636">
    <property type="entry name" value="AcOrn/SuccOrn_fam"/>
</dbReference>
<dbReference type="SUPFAM" id="SSF53383">
    <property type="entry name" value="PLP-dependent transferases"/>
    <property type="match status" value="1"/>
</dbReference>
<protein>
    <recommendedName>
        <fullName evidence="5">acetylornithine transaminase</fullName>
        <ecNumber evidence="5">2.6.1.11</ecNumber>
    </recommendedName>
</protein>
<keyword evidence="6" id="KW-0032">Aminotransferase</keyword>
<evidence type="ECO:0000256" key="1">
    <source>
        <dbReference type="ARBA" id="ARBA00001933"/>
    </source>
</evidence>
<dbReference type="InterPro" id="IPR049704">
    <property type="entry name" value="Aminotrans_3_PPA_site"/>
</dbReference>
<evidence type="ECO:0000313" key="13">
    <source>
        <dbReference type="Proteomes" id="UP001485043"/>
    </source>
</evidence>
<evidence type="ECO:0000256" key="7">
    <source>
        <dbReference type="ARBA" id="ARBA00022605"/>
    </source>
</evidence>
<dbReference type="InterPro" id="IPR015421">
    <property type="entry name" value="PyrdxlP-dep_Trfase_major"/>
</dbReference>
<dbReference type="Gene3D" id="3.40.640.10">
    <property type="entry name" value="Type I PLP-dependent aspartate aminotransferase-like (Major domain)"/>
    <property type="match status" value="1"/>
</dbReference>
<keyword evidence="8" id="KW-0808">Transferase</keyword>
<dbReference type="CDD" id="cd00610">
    <property type="entry name" value="OAT_like"/>
    <property type="match status" value="1"/>
</dbReference>
<comment type="caution">
    <text evidence="12">The sequence shown here is derived from an EMBL/GenBank/DDBJ whole genome shotgun (WGS) entry which is preliminary data.</text>
</comment>
<accession>A0AAW1TBV0</accession>
<dbReference type="FunFam" id="3.40.640.10:FF:000004">
    <property type="entry name" value="Acetylornithine aminotransferase"/>
    <property type="match status" value="1"/>
</dbReference>
<comment type="cofactor">
    <cofactor evidence="1">
        <name>pyridoxal 5'-phosphate</name>
        <dbReference type="ChEBI" id="CHEBI:597326"/>
    </cofactor>
</comment>
<dbReference type="Proteomes" id="UP001485043">
    <property type="component" value="Unassembled WGS sequence"/>
</dbReference>
<dbReference type="NCBIfam" id="TIGR00707">
    <property type="entry name" value="argD"/>
    <property type="match status" value="1"/>
</dbReference>
<evidence type="ECO:0000313" key="12">
    <source>
        <dbReference type="EMBL" id="KAK9866587.1"/>
    </source>
</evidence>
<reference evidence="12 13" key="1">
    <citation type="journal article" date="2024" name="Nat. Commun.">
        <title>Phylogenomics reveals the evolutionary origins of lichenization in chlorophyte algae.</title>
        <authorList>
            <person name="Puginier C."/>
            <person name="Libourel C."/>
            <person name="Otte J."/>
            <person name="Skaloud P."/>
            <person name="Haon M."/>
            <person name="Grisel S."/>
            <person name="Petersen M."/>
            <person name="Berrin J.G."/>
            <person name="Delaux P.M."/>
            <person name="Dal Grande F."/>
            <person name="Keller J."/>
        </authorList>
    </citation>
    <scope>NUCLEOTIDE SEQUENCE [LARGE SCALE GENOMIC DNA]</scope>
    <source>
        <strain evidence="12 13">SAG 2523</strain>
    </source>
</reference>
<keyword evidence="7" id="KW-0028">Amino-acid biosynthesis</keyword>
<evidence type="ECO:0000256" key="10">
    <source>
        <dbReference type="RuleBase" id="RU003560"/>
    </source>
</evidence>